<protein>
    <submittedName>
        <fullName evidence="1">Uncharacterized protein</fullName>
    </submittedName>
</protein>
<dbReference type="Proteomes" id="UP000054565">
    <property type="component" value="Unassembled WGS sequence"/>
</dbReference>
<reference evidence="2" key="1">
    <citation type="journal article" date="2010" name="Genome Res.">
        <title>Population genomic sequencing of Coccidioides fungi reveals recent hybridization and transposon control.</title>
        <authorList>
            <person name="Neafsey D.E."/>
            <person name="Barker B.M."/>
            <person name="Sharpton T.J."/>
            <person name="Stajich J.E."/>
            <person name="Park D.J."/>
            <person name="Whiston E."/>
            <person name="Hung C.-Y."/>
            <person name="McMahan C."/>
            <person name="White J."/>
            <person name="Sykes S."/>
            <person name="Heiman D."/>
            <person name="Young S."/>
            <person name="Zeng Q."/>
            <person name="Abouelleil A."/>
            <person name="Aftuck L."/>
            <person name="Bessette D."/>
            <person name="Brown A."/>
            <person name="FitzGerald M."/>
            <person name="Lui A."/>
            <person name="Macdonald J.P."/>
            <person name="Priest M."/>
            <person name="Orbach M.J."/>
            <person name="Galgiani J.N."/>
            <person name="Kirkland T.N."/>
            <person name="Cole G.T."/>
            <person name="Birren B.W."/>
            <person name="Henn M.R."/>
            <person name="Taylor J.W."/>
            <person name="Rounsley S.D."/>
        </authorList>
    </citation>
    <scope>NUCLEOTIDE SEQUENCE [LARGE SCALE GENOMIC DNA]</scope>
    <source>
        <strain evidence="2">RMSCC 2394</strain>
    </source>
</reference>
<evidence type="ECO:0000313" key="2">
    <source>
        <dbReference type="Proteomes" id="UP000054565"/>
    </source>
</evidence>
<proteinExistence type="predicted"/>
<accession>A0A0J6YL21</accession>
<evidence type="ECO:0000313" key="1">
    <source>
        <dbReference type="EMBL" id="KMP09351.1"/>
    </source>
</evidence>
<gene>
    <name evidence="1" type="ORF">CIRG_09521</name>
</gene>
<organism evidence="1 2">
    <name type="scientific">Coccidioides immitis RMSCC 2394</name>
    <dbReference type="NCBI Taxonomy" id="404692"/>
    <lineage>
        <taxon>Eukaryota</taxon>
        <taxon>Fungi</taxon>
        <taxon>Dikarya</taxon>
        <taxon>Ascomycota</taxon>
        <taxon>Pezizomycotina</taxon>
        <taxon>Eurotiomycetes</taxon>
        <taxon>Eurotiomycetidae</taxon>
        <taxon>Onygenales</taxon>
        <taxon>Onygenaceae</taxon>
        <taxon>Coccidioides</taxon>
    </lineage>
</organism>
<dbReference type="AlphaFoldDB" id="A0A0J6YL21"/>
<sequence length="126" mass="14420">MGARTCLDVSVVTHTGIQLALPTRPRPLQRRRFHDARQRRPNLLEEQNAIRNLTFDEMRVSPAMHSKQSRMDESGFGTLETANIYKMKSIRTLTTYFLYNSIMSSTLSLNISNGPRPYYQLEVSGA</sequence>
<dbReference type="EMBL" id="DS028099">
    <property type="protein sequence ID" value="KMP09351.1"/>
    <property type="molecule type" value="Genomic_DNA"/>
</dbReference>
<name>A0A0J6YL21_COCIT</name>